<dbReference type="InterPro" id="IPR003186">
    <property type="entry name" value="PA28_C"/>
</dbReference>
<comment type="caution">
    <text evidence="5">The sequence shown here is derived from an EMBL/GenBank/DDBJ whole genome shotgun (WGS) entry which is preliminary data.</text>
</comment>
<name>A0ABD3Q2N2_9STRA</name>
<dbReference type="Pfam" id="PF02252">
    <property type="entry name" value="PA28_C"/>
    <property type="match status" value="1"/>
</dbReference>
<dbReference type="PANTHER" id="PTHR10660:SF2">
    <property type="entry name" value="LD45860P"/>
    <property type="match status" value="1"/>
</dbReference>
<dbReference type="InterPro" id="IPR036252">
    <property type="entry name" value="Proteasome_activ_sf"/>
</dbReference>
<evidence type="ECO:0000256" key="1">
    <source>
        <dbReference type="ARBA" id="ARBA00005883"/>
    </source>
</evidence>
<reference evidence="5 6" key="1">
    <citation type="submission" date="2024-10" db="EMBL/GenBank/DDBJ databases">
        <title>Updated reference genomes for cyclostephanoid diatoms.</title>
        <authorList>
            <person name="Roberts W.R."/>
            <person name="Alverson A.J."/>
        </authorList>
    </citation>
    <scope>NUCLEOTIDE SEQUENCE [LARGE SCALE GENOMIC DNA]</scope>
    <source>
        <strain evidence="5 6">AJA276-08</strain>
    </source>
</reference>
<dbReference type="Proteomes" id="UP001530315">
    <property type="component" value="Unassembled WGS sequence"/>
</dbReference>
<protein>
    <recommendedName>
        <fullName evidence="4">Proteasome activator PA28 C-terminal domain-containing protein</fullName>
    </recommendedName>
</protein>
<comment type="similarity">
    <text evidence="1">Belongs to the PA28 family.</text>
</comment>
<feature type="region of interest" description="Disordered" evidence="3">
    <location>
        <begin position="166"/>
        <end position="207"/>
    </location>
</feature>
<dbReference type="Gene3D" id="1.20.120.180">
    <property type="entry name" value="Proteasome activator pa28, C-terminal domain"/>
    <property type="match status" value="1"/>
</dbReference>
<gene>
    <name evidence="5" type="ORF">ACHAW5_010545</name>
</gene>
<evidence type="ECO:0000313" key="6">
    <source>
        <dbReference type="Proteomes" id="UP001530315"/>
    </source>
</evidence>
<evidence type="ECO:0000256" key="3">
    <source>
        <dbReference type="SAM" id="MobiDB-lite"/>
    </source>
</evidence>
<evidence type="ECO:0000313" key="5">
    <source>
        <dbReference type="EMBL" id="KAL3794114.1"/>
    </source>
</evidence>
<dbReference type="InterPro" id="IPR009077">
    <property type="entry name" value="Proteasome_activ_PA28"/>
</dbReference>
<sequence length="272" mass="29208">MGSMDSYRKKSSSDAKAILESGISTLDALTSALAAMPYKGITGLSQAESAFVAMIGGGDVEKSNDVVDAAYKVTRDALAMGSEHTRTLERFVGLHIPQMGGSKFNSCFNLSRGVQDGNNFGVTVQMMFSKLLKDERDKIEKALSDSSKYYSSRADAIDKFSHLPKTSVTETKSTSKSTATGGKDGDENKEAASSSTEEKTSTSDGGKINSHRVKALAALDAQFYVDLVSALQSMMDGYVVILDNLEKNWDKLENPRGKEYGGYGSGGRSMVY</sequence>
<dbReference type="PANTHER" id="PTHR10660">
    <property type="entry name" value="PROTEASOME REGULATOR PA28"/>
    <property type="match status" value="1"/>
</dbReference>
<evidence type="ECO:0000259" key="4">
    <source>
        <dbReference type="Pfam" id="PF02252"/>
    </source>
</evidence>
<accession>A0ABD3Q2N2</accession>
<evidence type="ECO:0000256" key="2">
    <source>
        <dbReference type="ARBA" id="ARBA00022942"/>
    </source>
</evidence>
<feature type="compositionally biased region" description="Low complexity" evidence="3">
    <location>
        <begin position="166"/>
        <end position="181"/>
    </location>
</feature>
<keyword evidence="2" id="KW-0647">Proteasome</keyword>
<dbReference type="EMBL" id="JALLAZ020000484">
    <property type="protein sequence ID" value="KAL3794114.1"/>
    <property type="molecule type" value="Genomic_DNA"/>
</dbReference>
<dbReference type="InterPro" id="IPR036997">
    <property type="entry name" value="PA28_C_sf"/>
</dbReference>
<dbReference type="AlphaFoldDB" id="A0ABD3Q2N2"/>
<organism evidence="5 6">
    <name type="scientific">Stephanodiscus triporus</name>
    <dbReference type="NCBI Taxonomy" id="2934178"/>
    <lineage>
        <taxon>Eukaryota</taxon>
        <taxon>Sar</taxon>
        <taxon>Stramenopiles</taxon>
        <taxon>Ochrophyta</taxon>
        <taxon>Bacillariophyta</taxon>
        <taxon>Coscinodiscophyceae</taxon>
        <taxon>Thalassiosirophycidae</taxon>
        <taxon>Stephanodiscales</taxon>
        <taxon>Stephanodiscaceae</taxon>
        <taxon>Stephanodiscus</taxon>
    </lineage>
</organism>
<feature type="domain" description="Proteasome activator PA28 C-terminal" evidence="4">
    <location>
        <begin position="114"/>
        <end position="165"/>
    </location>
</feature>
<dbReference type="SUPFAM" id="SSF47216">
    <property type="entry name" value="Proteasome activator"/>
    <property type="match status" value="1"/>
</dbReference>
<dbReference type="GO" id="GO:0000502">
    <property type="term" value="C:proteasome complex"/>
    <property type="evidence" value="ECO:0007669"/>
    <property type="project" value="UniProtKB-KW"/>
</dbReference>
<proteinExistence type="inferred from homology"/>
<keyword evidence="6" id="KW-1185">Reference proteome</keyword>
<feature type="compositionally biased region" description="Basic and acidic residues" evidence="3">
    <location>
        <begin position="183"/>
        <end position="201"/>
    </location>
</feature>